<dbReference type="Proteomes" id="UP000218418">
    <property type="component" value="Chromosome"/>
</dbReference>
<sequence>MDTKFPLQEWRIVGFSALLIGTICAFVALIHGVSEEGMRMAIRVTGRTSTILFVSAFTASSLQKIWKIPLSKWMLKNRRYLGLSMSVSHTYHAVALVGLWFVTNGAAPQIEPLGTLGYVLLIVLTVTSFKIPAKWLGQRGWKILHKTAMHYLWLGLLFEYGLKLSKSDYIALPFVILLVLAMMLRFAAGRREKKLV</sequence>
<keyword evidence="1" id="KW-0472">Membrane</keyword>
<name>A0A1Z4M1K2_9CYAN</name>
<reference evidence="2 3" key="1">
    <citation type="submission" date="2017-06" db="EMBL/GenBank/DDBJ databases">
        <title>Genome sequencing of cyanobaciteial culture collection at National Institute for Environmental Studies (NIES).</title>
        <authorList>
            <person name="Hirose Y."/>
            <person name="Shimura Y."/>
            <person name="Fujisawa T."/>
            <person name="Nakamura Y."/>
            <person name="Kawachi M."/>
        </authorList>
    </citation>
    <scope>NUCLEOTIDE SEQUENCE [LARGE SCALE GENOMIC DNA]</scope>
    <source>
        <strain evidence="2 3">NIES-267</strain>
    </source>
</reference>
<keyword evidence="3" id="KW-1185">Reference proteome</keyword>
<dbReference type="GO" id="GO:0016020">
    <property type="term" value="C:membrane"/>
    <property type="evidence" value="ECO:0007669"/>
    <property type="project" value="UniProtKB-SubCell"/>
</dbReference>
<proteinExistence type="predicted"/>
<organism evidence="2 3">
    <name type="scientific">Calothrix parasitica NIES-267</name>
    <dbReference type="NCBI Taxonomy" id="1973488"/>
    <lineage>
        <taxon>Bacteria</taxon>
        <taxon>Bacillati</taxon>
        <taxon>Cyanobacteriota</taxon>
        <taxon>Cyanophyceae</taxon>
        <taxon>Nostocales</taxon>
        <taxon>Calotrichaceae</taxon>
        <taxon>Calothrix</taxon>
    </lineage>
</organism>
<keyword evidence="1" id="KW-0812">Transmembrane</keyword>
<gene>
    <name evidence="2" type="ORF">NIES267_68680</name>
</gene>
<keyword evidence="1" id="KW-1133">Transmembrane helix</keyword>
<protein>
    <recommendedName>
        <fullName evidence="4">Ferric oxidoreductase domain-containing protein</fullName>
    </recommendedName>
</protein>
<evidence type="ECO:0000313" key="3">
    <source>
        <dbReference type="Proteomes" id="UP000218418"/>
    </source>
</evidence>
<dbReference type="EMBL" id="AP018227">
    <property type="protein sequence ID" value="BAY87346.1"/>
    <property type="molecule type" value="Genomic_DNA"/>
</dbReference>
<feature type="transmembrane region" description="Helical" evidence="1">
    <location>
        <begin position="143"/>
        <end position="163"/>
    </location>
</feature>
<feature type="transmembrane region" description="Helical" evidence="1">
    <location>
        <begin position="169"/>
        <end position="188"/>
    </location>
</feature>
<dbReference type="OrthoDB" id="552353at2"/>
<evidence type="ECO:0008006" key="4">
    <source>
        <dbReference type="Google" id="ProtNLM"/>
    </source>
</evidence>
<evidence type="ECO:0000256" key="1">
    <source>
        <dbReference type="SAM" id="Phobius"/>
    </source>
</evidence>
<accession>A0A1Z4M1K2</accession>
<feature type="transmembrane region" description="Helical" evidence="1">
    <location>
        <begin position="113"/>
        <end position="131"/>
    </location>
</feature>
<feature type="transmembrane region" description="Helical" evidence="1">
    <location>
        <begin position="12"/>
        <end position="34"/>
    </location>
</feature>
<feature type="transmembrane region" description="Helical" evidence="1">
    <location>
        <begin position="80"/>
        <end position="101"/>
    </location>
</feature>
<dbReference type="AlphaFoldDB" id="A0A1Z4M1K2"/>
<evidence type="ECO:0000313" key="2">
    <source>
        <dbReference type="EMBL" id="BAY87346.1"/>
    </source>
</evidence>